<keyword evidence="3" id="KW-0813">Transport</keyword>
<feature type="region of interest" description="Disordered" evidence="9">
    <location>
        <begin position="1"/>
        <end position="52"/>
    </location>
</feature>
<feature type="transmembrane region" description="Helical" evidence="10">
    <location>
        <begin position="771"/>
        <end position="794"/>
    </location>
</feature>
<dbReference type="NCBIfam" id="TIGR00727">
    <property type="entry name" value="ISP4_OPT"/>
    <property type="match status" value="1"/>
</dbReference>
<dbReference type="EMBL" id="LN736361">
    <property type="protein sequence ID" value="CEP60871.1"/>
    <property type="molecule type" value="Genomic_DNA"/>
</dbReference>
<dbReference type="GO" id="GO:0034634">
    <property type="term" value="F:glutathione transmembrane transporter activity"/>
    <property type="evidence" value="ECO:0007669"/>
    <property type="project" value="EnsemblFungi"/>
</dbReference>
<dbReference type="GO" id="GO:0015031">
    <property type="term" value="P:protein transport"/>
    <property type="evidence" value="ECO:0007669"/>
    <property type="project" value="UniProtKB-KW"/>
</dbReference>
<evidence type="ECO:0000313" key="12">
    <source>
        <dbReference type="Proteomes" id="UP000054304"/>
    </source>
</evidence>
<feature type="transmembrane region" description="Helical" evidence="10">
    <location>
        <begin position="175"/>
        <end position="194"/>
    </location>
</feature>
<dbReference type="PANTHER" id="PTHR22601">
    <property type="entry name" value="ISP4 LIKE PROTEIN"/>
    <property type="match status" value="1"/>
</dbReference>
<feature type="transmembrane region" description="Helical" evidence="10">
    <location>
        <begin position="462"/>
        <end position="485"/>
    </location>
</feature>
<dbReference type="GO" id="GO:0031520">
    <property type="term" value="C:plasma membrane of cell tip"/>
    <property type="evidence" value="ECO:0007669"/>
    <property type="project" value="EnsemblFungi"/>
</dbReference>
<keyword evidence="5" id="KW-0571">Peptide transport</keyword>
<feature type="transmembrane region" description="Helical" evidence="10">
    <location>
        <begin position="519"/>
        <end position="539"/>
    </location>
</feature>
<reference evidence="11 12" key="1">
    <citation type="submission" date="2014-12" db="EMBL/GenBank/DDBJ databases">
        <authorList>
            <person name="Neuveglise Cecile"/>
        </authorList>
    </citation>
    <scope>NUCLEOTIDE SEQUENCE [LARGE SCALE GENOMIC DNA]</scope>
    <source>
        <strain evidence="11 12">CBS 12615</strain>
    </source>
</reference>
<evidence type="ECO:0000256" key="6">
    <source>
        <dbReference type="ARBA" id="ARBA00022927"/>
    </source>
</evidence>
<feature type="transmembrane region" description="Helical" evidence="10">
    <location>
        <begin position="693"/>
        <end position="714"/>
    </location>
</feature>
<dbReference type="HOGENOM" id="CLU_004965_1_1_1"/>
<gene>
    <name evidence="11" type="ORF">LALA0_S02e01530g</name>
</gene>
<evidence type="ECO:0000256" key="10">
    <source>
        <dbReference type="SAM" id="Phobius"/>
    </source>
</evidence>
<sequence length="835" mass="94622">MTIHHRRPSKPELESGLPPSQLQNENTDRKGAKSSVWTQQHVAGESSDGSDVSLAEHLRNGVSHVTYHDNPELEQGRAIVRQLSPLNKVPEVHDAIISPSISEKLEEEGLWEGDVELLPDSPYPEVRATVSVEDDPTIFLNHWRTWFLTTIFVVVFAGVNQFFSLRYPTLSINFLVAQVVCFPVGKAFALLPHYDFPRAPFFNLNPGPFTKKEHAVVTIAVALTSSTAYAMNILIAQTNFYNMELNAGYQILLVWTTQMLGYGAAGLTRRWIVNPASCIWPQTLISVSLFDSLHNRVIDKTIVNGWRVSRYRFFAIALVVSFVWYWVPGFLFTGLSYFNVVLWGPKTRYNFIANAIFGVESGLGALPITFDYTQISQAMAGSVFATPYWVSANTGVSVVIFFVIVLPALYFTNTWYAKYMPVISGSTYDNTQKKFNVQKILNPDYTINLEKYKAYSPIFVPFSYLLTYALNFAAVTAIFVHCGLYHGKDLWAKLKNKNHGGLDIHMRIYTKNYKDCPEWWYVVLQVILLGLGFATICGFDSGLPAWAFVVALLISFVNFVPQGILEAVTNQHVGLNIITELICGYMLPLKPKANVLFKLYGFIVQRSGLDMSRDLKLALYMKVPPRLIFAIQIYAALISGLVNVGIQEWMRSNIKDLCSSTQPDGFTCSNGRTVFNASIIWSLPHYLFSPGRIYNPLMWFFLIGLLLPLVVFGLQKVFRKNQFLKYVHTPIFFTGPGNIPPSTPYNYTLFWAMSFALNTIRKRWPKWYGKYNFVMGAGVEAGVAIAVVIIFLAVQYPGGKLNWWGNTVHQKTYDHAYKTYYVVKTGEKFGYDKWW</sequence>
<feature type="transmembrane region" description="Helical" evidence="10">
    <location>
        <begin position="143"/>
        <end position="163"/>
    </location>
</feature>
<feature type="transmembrane region" description="Helical" evidence="10">
    <location>
        <begin position="545"/>
        <end position="565"/>
    </location>
</feature>
<feature type="transmembrane region" description="Helical" evidence="10">
    <location>
        <begin position="351"/>
        <end position="370"/>
    </location>
</feature>
<dbReference type="Pfam" id="PF03169">
    <property type="entry name" value="OPT"/>
    <property type="match status" value="1"/>
</dbReference>
<dbReference type="Proteomes" id="UP000054304">
    <property type="component" value="Unassembled WGS sequence"/>
</dbReference>
<evidence type="ECO:0000256" key="1">
    <source>
        <dbReference type="ARBA" id="ARBA00004141"/>
    </source>
</evidence>
<keyword evidence="4 10" id="KW-0812">Transmembrane</keyword>
<evidence type="ECO:0000256" key="5">
    <source>
        <dbReference type="ARBA" id="ARBA00022856"/>
    </source>
</evidence>
<dbReference type="RefSeq" id="XP_022627110.1">
    <property type="nucleotide sequence ID" value="XM_022773600.1"/>
</dbReference>
<dbReference type="InterPro" id="IPR004813">
    <property type="entry name" value="OPT"/>
</dbReference>
<dbReference type="GeneID" id="34684280"/>
<evidence type="ECO:0000256" key="9">
    <source>
        <dbReference type="SAM" id="MobiDB-lite"/>
    </source>
</evidence>
<feature type="transmembrane region" description="Helical" evidence="10">
    <location>
        <begin position="214"/>
        <end position="235"/>
    </location>
</feature>
<feature type="transmembrane region" description="Helical" evidence="10">
    <location>
        <begin position="627"/>
        <end position="646"/>
    </location>
</feature>
<feature type="transmembrane region" description="Helical" evidence="10">
    <location>
        <begin position="390"/>
        <end position="411"/>
    </location>
</feature>
<protein>
    <submittedName>
        <fullName evidence="11">LALA0S02e01530g1_1</fullName>
    </submittedName>
</protein>
<dbReference type="InterPro" id="IPR004648">
    <property type="entry name" value="Oligpept_transpt"/>
</dbReference>
<evidence type="ECO:0000256" key="2">
    <source>
        <dbReference type="ARBA" id="ARBA00008807"/>
    </source>
</evidence>
<dbReference type="OrthoDB" id="9986677at2759"/>
<organism evidence="11 12">
    <name type="scientific">Lachancea lanzarotensis</name>
    <dbReference type="NCBI Taxonomy" id="1245769"/>
    <lineage>
        <taxon>Eukaryota</taxon>
        <taxon>Fungi</taxon>
        <taxon>Dikarya</taxon>
        <taxon>Ascomycota</taxon>
        <taxon>Saccharomycotina</taxon>
        <taxon>Saccharomycetes</taxon>
        <taxon>Saccharomycetales</taxon>
        <taxon>Saccharomycetaceae</taxon>
        <taxon>Lachancea</taxon>
    </lineage>
</organism>
<keyword evidence="12" id="KW-1185">Reference proteome</keyword>
<evidence type="ECO:0000256" key="4">
    <source>
        <dbReference type="ARBA" id="ARBA00022692"/>
    </source>
</evidence>
<proteinExistence type="inferred from homology"/>
<feature type="transmembrane region" description="Helical" evidence="10">
    <location>
        <begin position="247"/>
        <end position="265"/>
    </location>
</feature>
<dbReference type="GO" id="GO:0098709">
    <property type="term" value="P:glutathione import across plasma membrane"/>
    <property type="evidence" value="ECO:0007669"/>
    <property type="project" value="EnsemblFungi"/>
</dbReference>
<dbReference type="NCBIfam" id="TIGR00728">
    <property type="entry name" value="OPT_sfam"/>
    <property type="match status" value="1"/>
</dbReference>
<comment type="similarity">
    <text evidence="2">Belongs to the oligopeptide OPT transporter family.</text>
</comment>
<dbReference type="AlphaFoldDB" id="A0A0C7N2T3"/>
<keyword evidence="6" id="KW-0653">Protein transport</keyword>
<evidence type="ECO:0000313" key="11">
    <source>
        <dbReference type="EMBL" id="CEP60871.1"/>
    </source>
</evidence>
<evidence type="ECO:0000256" key="8">
    <source>
        <dbReference type="ARBA" id="ARBA00023136"/>
    </source>
</evidence>
<comment type="subcellular location">
    <subcellularLocation>
        <location evidence="1">Membrane</location>
        <topology evidence="1">Multi-pass membrane protein</topology>
    </subcellularLocation>
</comment>
<name>A0A0C7N2T3_9SACH</name>
<accession>A0A0C7N2T3</accession>
<evidence type="ECO:0000256" key="7">
    <source>
        <dbReference type="ARBA" id="ARBA00022989"/>
    </source>
</evidence>
<evidence type="ECO:0000256" key="3">
    <source>
        <dbReference type="ARBA" id="ARBA00022448"/>
    </source>
</evidence>
<keyword evidence="8 10" id="KW-0472">Membrane</keyword>
<keyword evidence="7 10" id="KW-1133">Transmembrane helix</keyword>